<evidence type="ECO:0000313" key="3">
    <source>
        <dbReference type="Proteomes" id="UP001479436"/>
    </source>
</evidence>
<dbReference type="EMBL" id="JASJQH010007588">
    <property type="protein sequence ID" value="KAK9704091.1"/>
    <property type="molecule type" value="Genomic_DNA"/>
</dbReference>
<accession>A0ABR2VVQ2</accession>
<dbReference type="InterPro" id="IPR036259">
    <property type="entry name" value="MFS_trans_sf"/>
</dbReference>
<reference evidence="2 3" key="1">
    <citation type="submission" date="2023-04" db="EMBL/GenBank/DDBJ databases">
        <title>Genome of Basidiobolus ranarum AG-B5.</title>
        <authorList>
            <person name="Stajich J.E."/>
            <person name="Carter-House D."/>
            <person name="Gryganskyi A."/>
        </authorList>
    </citation>
    <scope>NUCLEOTIDE SEQUENCE [LARGE SCALE GENOMIC DNA]</scope>
    <source>
        <strain evidence="2 3">AG-B5</strain>
    </source>
</reference>
<name>A0ABR2VVQ2_9FUNG</name>
<dbReference type="Gene3D" id="1.20.1250.20">
    <property type="entry name" value="MFS general substrate transporter like domains"/>
    <property type="match status" value="1"/>
</dbReference>
<feature type="transmembrane region" description="Helical" evidence="1">
    <location>
        <begin position="37"/>
        <end position="55"/>
    </location>
</feature>
<comment type="caution">
    <text evidence="2">The sequence shown here is derived from an EMBL/GenBank/DDBJ whole genome shotgun (WGS) entry which is preliminary data.</text>
</comment>
<gene>
    <name evidence="2" type="ORF">K7432_010383</name>
</gene>
<keyword evidence="1" id="KW-0472">Membrane</keyword>
<keyword evidence="1" id="KW-0812">Transmembrane</keyword>
<sequence>MWTETAGNLIISLMGIVPGYRFTVFLSERMGLIKIQLMEFSLLTVIFVILSVGFYKTMDTIIALFIALLILAQFFFTLAVQQQFCTDK</sequence>
<keyword evidence="1" id="KW-1133">Transmembrane helix</keyword>
<organism evidence="2 3">
    <name type="scientific">Basidiobolus ranarum</name>
    <dbReference type="NCBI Taxonomy" id="34480"/>
    <lineage>
        <taxon>Eukaryota</taxon>
        <taxon>Fungi</taxon>
        <taxon>Fungi incertae sedis</taxon>
        <taxon>Zoopagomycota</taxon>
        <taxon>Entomophthoromycotina</taxon>
        <taxon>Basidiobolomycetes</taxon>
        <taxon>Basidiobolales</taxon>
        <taxon>Basidiobolaceae</taxon>
        <taxon>Basidiobolus</taxon>
    </lineage>
</organism>
<dbReference type="Proteomes" id="UP001479436">
    <property type="component" value="Unassembled WGS sequence"/>
</dbReference>
<protein>
    <submittedName>
        <fullName evidence="2">Uncharacterized protein</fullName>
    </submittedName>
</protein>
<feature type="transmembrane region" description="Helical" evidence="1">
    <location>
        <begin position="61"/>
        <end position="80"/>
    </location>
</feature>
<evidence type="ECO:0000256" key="1">
    <source>
        <dbReference type="SAM" id="Phobius"/>
    </source>
</evidence>
<feature type="transmembrane region" description="Helical" evidence="1">
    <location>
        <begin position="6"/>
        <end position="25"/>
    </location>
</feature>
<evidence type="ECO:0000313" key="2">
    <source>
        <dbReference type="EMBL" id="KAK9704091.1"/>
    </source>
</evidence>
<proteinExistence type="predicted"/>
<keyword evidence="3" id="KW-1185">Reference proteome</keyword>